<proteinExistence type="predicted"/>
<dbReference type="Proteomes" id="UP001558632">
    <property type="component" value="Unassembled WGS sequence"/>
</dbReference>
<protein>
    <submittedName>
        <fullName evidence="1">tRNA-specific 2-thiouridylase MnmA</fullName>
    </submittedName>
</protein>
<gene>
    <name evidence="1" type="ORF">TSPI_04953</name>
</gene>
<evidence type="ECO:0000313" key="1">
    <source>
        <dbReference type="EMBL" id="KAL1234513.1"/>
    </source>
</evidence>
<organism evidence="1 2">
    <name type="scientific">Trichinella spiralis</name>
    <name type="common">Trichina worm</name>
    <dbReference type="NCBI Taxonomy" id="6334"/>
    <lineage>
        <taxon>Eukaryota</taxon>
        <taxon>Metazoa</taxon>
        <taxon>Ecdysozoa</taxon>
        <taxon>Nematoda</taxon>
        <taxon>Enoplea</taxon>
        <taxon>Dorylaimia</taxon>
        <taxon>Trichinellida</taxon>
        <taxon>Trichinellidae</taxon>
        <taxon>Trichinella</taxon>
    </lineage>
</organism>
<sequence>MPVHLGYRAYCSASSSGSSERRTDSTQSFLHSSTITANTIREAADHAISILAAKPTHCRRCSTTKSIENLRYCTEKDSNQESDGARADLTSKVFIHQSAIFLMHV</sequence>
<reference evidence="1 2" key="1">
    <citation type="submission" date="2024-07" db="EMBL/GenBank/DDBJ databases">
        <title>Enhanced genomic and transcriptomic resources for Trichinella pseudospiralis and T. spiralis underpin the discovery of pronounced molecular differences between stages and species.</title>
        <authorList>
            <person name="Pasi K.K."/>
            <person name="La Rosa G."/>
            <person name="Gomez-Morales M.A."/>
            <person name="Tosini F."/>
            <person name="Sumanam S."/>
            <person name="Young N.D."/>
            <person name="Chang B.C."/>
            <person name="Robin G.B."/>
        </authorList>
    </citation>
    <scope>NUCLEOTIDE SEQUENCE [LARGE SCALE GENOMIC DNA]</scope>
    <source>
        <strain evidence="1">ISS534</strain>
    </source>
</reference>
<accession>A0ABR3KBW2</accession>
<evidence type="ECO:0000313" key="2">
    <source>
        <dbReference type="Proteomes" id="UP001558632"/>
    </source>
</evidence>
<dbReference type="EMBL" id="JBEUSY010000410">
    <property type="protein sequence ID" value="KAL1234513.1"/>
    <property type="molecule type" value="Genomic_DNA"/>
</dbReference>
<name>A0ABR3KBW2_TRISP</name>
<comment type="caution">
    <text evidence="1">The sequence shown here is derived from an EMBL/GenBank/DDBJ whole genome shotgun (WGS) entry which is preliminary data.</text>
</comment>
<keyword evidence="2" id="KW-1185">Reference proteome</keyword>